<reference evidence="2 3" key="1">
    <citation type="submission" date="2020-08" db="EMBL/GenBank/DDBJ databases">
        <title>Acidobacteriota in marine sediments use diverse sulfur dissimilation pathways.</title>
        <authorList>
            <person name="Wasmund K."/>
        </authorList>
    </citation>
    <scope>NUCLEOTIDE SEQUENCE [LARGE SCALE GENOMIC DNA]</scope>
    <source>
        <strain evidence="2">MAG AM3-A</strain>
    </source>
</reference>
<accession>A0A8J7C525</accession>
<protein>
    <submittedName>
        <fullName evidence="2">DUF3347 domain-containing protein</fullName>
    </submittedName>
</protein>
<dbReference type="Proteomes" id="UP000598633">
    <property type="component" value="Unassembled WGS sequence"/>
</dbReference>
<proteinExistence type="predicted"/>
<dbReference type="EMBL" id="JACXWA010000073">
    <property type="protein sequence ID" value="MBD3870636.1"/>
    <property type="molecule type" value="Genomic_DNA"/>
</dbReference>
<comment type="caution">
    <text evidence="2">The sequence shown here is derived from an EMBL/GenBank/DDBJ whole genome shotgun (WGS) entry which is preliminary data.</text>
</comment>
<gene>
    <name evidence="2" type="ORF">IFJ97_04680</name>
</gene>
<evidence type="ECO:0000313" key="2">
    <source>
        <dbReference type="EMBL" id="MBD3870636.1"/>
    </source>
</evidence>
<feature type="chain" id="PRO_5035255838" evidence="1">
    <location>
        <begin position="21"/>
        <end position="163"/>
    </location>
</feature>
<sequence>MNKTVLICVLSLLMGATTWAGGQSSFEAVIEHYESVRLALLGDSMDGVNENGKAIASELRALGADFSPERAGASTETGSVVQAKLDEMIAAADAVASAKSLEAARDGFYALTKPMVQWREGVAQNDRPAVAYCPMHKRSWLQPGEEIGNPYGGMPGCGNIVSE</sequence>
<keyword evidence="1" id="KW-0732">Signal</keyword>
<evidence type="ECO:0000313" key="3">
    <source>
        <dbReference type="Proteomes" id="UP000598633"/>
    </source>
</evidence>
<organism evidence="2 3">
    <name type="scientific">Candidatus Sulfomarinibacter kjeldsenii</name>
    <dbReference type="NCBI Taxonomy" id="2885994"/>
    <lineage>
        <taxon>Bacteria</taxon>
        <taxon>Pseudomonadati</taxon>
        <taxon>Acidobacteriota</taxon>
        <taxon>Thermoanaerobaculia</taxon>
        <taxon>Thermoanaerobaculales</taxon>
        <taxon>Candidatus Sulfomarinibacteraceae</taxon>
        <taxon>Candidatus Sulfomarinibacter</taxon>
    </lineage>
</organism>
<feature type="signal peptide" evidence="1">
    <location>
        <begin position="1"/>
        <end position="20"/>
    </location>
</feature>
<name>A0A8J7C525_9BACT</name>
<evidence type="ECO:0000256" key="1">
    <source>
        <dbReference type="SAM" id="SignalP"/>
    </source>
</evidence>
<dbReference type="AlphaFoldDB" id="A0A8J7C525"/>